<evidence type="ECO:0000256" key="2">
    <source>
        <dbReference type="ARBA" id="ARBA00022448"/>
    </source>
</evidence>
<dbReference type="STRING" id="316058.RPB_1760"/>
<reference evidence="9 10" key="1">
    <citation type="submission" date="2006-01" db="EMBL/GenBank/DDBJ databases">
        <title>Complete sequence of Rhodopseudomonas palustris HaA2.</title>
        <authorList>
            <consortium name="US DOE Joint Genome Institute"/>
            <person name="Copeland A."/>
            <person name="Lucas S."/>
            <person name="Lapidus A."/>
            <person name="Barry K."/>
            <person name="Detter J.C."/>
            <person name="Glavina T."/>
            <person name="Hammon N."/>
            <person name="Israni S."/>
            <person name="Pitluck S."/>
            <person name="Chain P."/>
            <person name="Malfatti S."/>
            <person name="Shin M."/>
            <person name="Vergez L."/>
            <person name="Schmutz J."/>
            <person name="Larimer F."/>
            <person name="Land M."/>
            <person name="Hauser L."/>
            <person name="Pelletier D.A."/>
            <person name="Kyrpides N."/>
            <person name="Anderson I."/>
            <person name="Oda Y."/>
            <person name="Harwood C.S."/>
            <person name="Richardson P."/>
        </authorList>
    </citation>
    <scope>NUCLEOTIDE SEQUENCE [LARGE SCALE GENOMIC DNA]</scope>
    <source>
        <strain evidence="9 10">HaA2</strain>
    </source>
</reference>
<comment type="similarity">
    <text evidence="7">Belongs to the CmpA/NrtA family.</text>
</comment>
<evidence type="ECO:0000256" key="5">
    <source>
        <dbReference type="ARBA" id="ARBA00022729"/>
    </source>
</evidence>
<sequence>MISKDRTGSRVSRRQLLKAGGSAAALLAAAKLNLPGGAFAQEGGPEVKGAKLGFIALTDASPLFVAKEKGIFAKYGMPDVEVLKQASWGTTRDNLVLGSEGNGIDGAHILTPMPYLISAGKVTQNNVPTPMYILARLNLNGQCISVAKEYADIKVGLDTAPFKVALEKKKASGKAIKAAMTFPGGTHDLWIRYWLAAGGIDPDKDIETIVVPPPQMVANMKVGTMDCFCVCEPWNLQLIHQNIGYTAITTGELWNKHPEKSFGMRAAWVDKYPKAAKALLMAVLEAQQWCDRPENRDEVAAICAKRQWINCPVDDVTDRVKGKFDYGTGKVVENSPHIMKFWDDFASYPYQSHDLWFMTEDIRWGKYEPGFDSKALIAKVNREDLWKDAAKALGVSALPASTSRGQETFFDGKVFDPADPAAYLKSLSIKRVDA</sequence>
<proteinExistence type="inferred from homology"/>
<dbReference type="KEGG" id="rpb:RPB_1760"/>
<dbReference type="CDD" id="cd13553">
    <property type="entry name" value="PBP2_NrtA_CpmA_like"/>
    <property type="match status" value="1"/>
</dbReference>
<protein>
    <submittedName>
        <fullName evidence="9">Twin-arginine translocation pathway signal</fullName>
    </submittedName>
</protein>
<evidence type="ECO:0000256" key="6">
    <source>
        <dbReference type="ARBA" id="ARBA00023136"/>
    </source>
</evidence>
<dbReference type="HOGENOM" id="CLU_037398_0_1_5"/>
<evidence type="ECO:0000256" key="1">
    <source>
        <dbReference type="ARBA" id="ARBA00004308"/>
    </source>
</evidence>
<keyword evidence="2" id="KW-0813">Transport</keyword>
<dbReference type="eggNOG" id="COG0715">
    <property type="taxonomic scope" value="Bacteria"/>
</dbReference>
<feature type="signal peptide" evidence="8">
    <location>
        <begin position="1"/>
        <end position="40"/>
    </location>
</feature>
<evidence type="ECO:0000256" key="4">
    <source>
        <dbReference type="ARBA" id="ARBA00022519"/>
    </source>
</evidence>
<evidence type="ECO:0000313" key="10">
    <source>
        <dbReference type="Proteomes" id="UP000008809"/>
    </source>
</evidence>
<keyword evidence="6" id="KW-0472">Membrane</keyword>
<dbReference type="PROSITE" id="PS51318">
    <property type="entry name" value="TAT"/>
    <property type="match status" value="1"/>
</dbReference>
<keyword evidence="3" id="KW-1003">Cell membrane</keyword>
<gene>
    <name evidence="9" type="ordered locus">RPB_1760</name>
</gene>
<dbReference type="PANTHER" id="PTHR30024:SF7">
    <property type="entry name" value="NITRATE_NITRITE BINDING PROTEIN NRTA"/>
    <property type="match status" value="1"/>
</dbReference>
<dbReference type="Proteomes" id="UP000008809">
    <property type="component" value="Chromosome"/>
</dbReference>
<dbReference type="AlphaFoldDB" id="Q2IZ92"/>
<dbReference type="GO" id="GO:0012505">
    <property type="term" value="C:endomembrane system"/>
    <property type="evidence" value="ECO:0007669"/>
    <property type="project" value="UniProtKB-SubCell"/>
</dbReference>
<feature type="chain" id="PRO_5004210113" evidence="8">
    <location>
        <begin position="41"/>
        <end position="434"/>
    </location>
</feature>
<dbReference type="InterPro" id="IPR044527">
    <property type="entry name" value="NrtA/CpmA_ABC-bd_dom"/>
</dbReference>
<accession>Q2IZ92</accession>
<dbReference type="PANTHER" id="PTHR30024">
    <property type="entry name" value="ALIPHATIC SULFONATES-BINDING PROTEIN-RELATED"/>
    <property type="match status" value="1"/>
</dbReference>
<dbReference type="RefSeq" id="WP_011440656.1">
    <property type="nucleotide sequence ID" value="NC_007778.1"/>
</dbReference>
<organism evidence="9 10">
    <name type="scientific">Rhodopseudomonas palustris (strain HaA2)</name>
    <dbReference type="NCBI Taxonomy" id="316058"/>
    <lineage>
        <taxon>Bacteria</taxon>
        <taxon>Pseudomonadati</taxon>
        <taxon>Pseudomonadota</taxon>
        <taxon>Alphaproteobacteria</taxon>
        <taxon>Hyphomicrobiales</taxon>
        <taxon>Nitrobacteraceae</taxon>
        <taxon>Rhodopseudomonas</taxon>
    </lineage>
</organism>
<evidence type="ECO:0000256" key="7">
    <source>
        <dbReference type="ARBA" id="ARBA00024031"/>
    </source>
</evidence>
<evidence type="ECO:0000256" key="3">
    <source>
        <dbReference type="ARBA" id="ARBA00022475"/>
    </source>
</evidence>
<dbReference type="OrthoDB" id="570524at2"/>
<keyword evidence="4" id="KW-0997">Cell inner membrane</keyword>
<name>Q2IZ92_RHOP2</name>
<dbReference type="Pfam" id="PF13379">
    <property type="entry name" value="NMT1_2"/>
    <property type="match status" value="1"/>
</dbReference>
<keyword evidence="10" id="KW-1185">Reference proteome</keyword>
<comment type="subcellular location">
    <subcellularLocation>
        <location evidence="1">Endomembrane system</location>
    </subcellularLocation>
</comment>
<dbReference type="EMBL" id="CP000250">
    <property type="protein sequence ID" value="ABD06468.1"/>
    <property type="molecule type" value="Genomic_DNA"/>
</dbReference>
<evidence type="ECO:0000256" key="8">
    <source>
        <dbReference type="SAM" id="SignalP"/>
    </source>
</evidence>
<dbReference type="Gene3D" id="3.40.190.10">
    <property type="entry name" value="Periplasmic binding protein-like II"/>
    <property type="match status" value="2"/>
</dbReference>
<dbReference type="SUPFAM" id="SSF53850">
    <property type="entry name" value="Periplasmic binding protein-like II"/>
    <property type="match status" value="1"/>
</dbReference>
<evidence type="ECO:0000313" key="9">
    <source>
        <dbReference type="EMBL" id="ABD06468.1"/>
    </source>
</evidence>
<keyword evidence="5 8" id="KW-0732">Signal</keyword>
<dbReference type="InterPro" id="IPR006311">
    <property type="entry name" value="TAT_signal"/>
</dbReference>